<evidence type="ECO:0000313" key="4">
    <source>
        <dbReference type="Proteomes" id="UP000644147"/>
    </source>
</evidence>
<keyword evidence="1" id="KW-0472">Membrane</keyword>
<evidence type="ECO:0000256" key="1">
    <source>
        <dbReference type="SAM" id="Phobius"/>
    </source>
</evidence>
<keyword evidence="1" id="KW-1133">Transmembrane helix</keyword>
<keyword evidence="2" id="KW-0732">Signal</keyword>
<name>A0ABS1BZM2_9BACT</name>
<evidence type="ECO:0000313" key="3">
    <source>
        <dbReference type="EMBL" id="MBK0402366.1"/>
    </source>
</evidence>
<feature type="signal peptide" evidence="2">
    <location>
        <begin position="1"/>
        <end position="20"/>
    </location>
</feature>
<feature type="chain" id="PRO_5046148474" evidence="2">
    <location>
        <begin position="21"/>
        <end position="201"/>
    </location>
</feature>
<organism evidence="3 4">
    <name type="scientific">Adhaeribacter terrigena</name>
    <dbReference type="NCBI Taxonomy" id="2793070"/>
    <lineage>
        <taxon>Bacteria</taxon>
        <taxon>Pseudomonadati</taxon>
        <taxon>Bacteroidota</taxon>
        <taxon>Cytophagia</taxon>
        <taxon>Cytophagales</taxon>
        <taxon>Hymenobacteraceae</taxon>
        <taxon>Adhaeribacter</taxon>
    </lineage>
</organism>
<dbReference type="RefSeq" id="WP_200505114.1">
    <property type="nucleotide sequence ID" value="NZ_JAEHFX010000002.1"/>
</dbReference>
<dbReference type="Proteomes" id="UP000644147">
    <property type="component" value="Unassembled WGS sequence"/>
</dbReference>
<protein>
    <submittedName>
        <fullName evidence="3">Uncharacterized protein</fullName>
    </submittedName>
</protein>
<reference evidence="3 4" key="1">
    <citation type="submission" date="2020-12" db="EMBL/GenBank/DDBJ databases">
        <title>Bacterial novel species Adhaeribacter sp. BT258 isolated from soil.</title>
        <authorList>
            <person name="Jung H.-Y."/>
        </authorList>
    </citation>
    <scope>NUCLEOTIDE SEQUENCE [LARGE SCALE GENOMIC DNA]</scope>
    <source>
        <strain evidence="3 4">BT258</strain>
    </source>
</reference>
<proteinExistence type="predicted"/>
<gene>
    <name evidence="3" type="ORF">I5M27_05180</name>
</gene>
<evidence type="ECO:0000256" key="2">
    <source>
        <dbReference type="SAM" id="SignalP"/>
    </source>
</evidence>
<keyword evidence="1" id="KW-0812">Transmembrane</keyword>
<dbReference type="EMBL" id="JAEHFX010000002">
    <property type="protein sequence ID" value="MBK0402366.1"/>
    <property type="molecule type" value="Genomic_DNA"/>
</dbReference>
<keyword evidence="4" id="KW-1185">Reference proteome</keyword>
<sequence>MKIRLFLFFCLLFLLPEAFSQDLITTKTGRDIVVRIKEVTQTAIMYERSDSVFTIPKAEIFMIKYANGSKVVYGAKNIEKEEAIRALKSKNISPDSLQKLGRLDAKKYYQAYKGAATGTFISTLLFPPAGLVVAISTSSCRPTKNNLNYPSEILFSQRAYVNGYGERAHKKKQEQVWTNFGIGVVVSATLTLIVIPAIIRH</sequence>
<feature type="transmembrane region" description="Helical" evidence="1">
    <location>
        <begin position="176"/>
        <end position="199"/>
    </location>
</feature>
<accession>A0ABS1BZM2</accession>
<comment type="caution">
    <text evidence="3">The sequence shown here is derived from an EMBL/GenBank/DDBJ whole genome shotgun (WGS) entry which is preliminary data.</text>
</comment>